<evidence type="ECO:0000256" key="2">
    <source>
        <dbReference type="ARBA" id="ARBA00006679"/>
    </source>
</evidence>
<protein>
    <submittedName>
        <fullName evidence="8">DoxX family protein</fullName>
    </submittedName>
</protein>
<dbReference type="EMBL" id="JAKKDV010000001">
    <property type="protein sequence ID" value="MCF7559013.1"/>
    <property type="molecule type" value="Genomic_DNA"/>
</dbReference>
<sequence>MKTNYDIGLLIIRLIIGIPLLMYGIGKLIYGIDFIQQLLISNGLPSFISYGVYIGEIIAPVLIIIGYKMRLASLVLAINCLVALMLTQAQNIFALNENGGWAIELLAIYILIPIALFFTGGGKFALSYDNKWY</sequence>
<proteinExistence type="inferred from homology"/>
<evidence type="ECO:0000256" key="5">
    <source>
        <dbReference type="ARBA" id="ARBA00022989"/>
    </source>
</evidence>
<dbReference type="PANTHER" id="PTHR33452">
    <property type="entry name" value="OXIDOREDUCTASE CATD-RELATED"/>
    <property type="match status" value="1"/>
</dbReference>
<keyword evidence="6 7" id="KW-0472">Membrane</keyword>
<evidence type="ECO:0000313" key="9">
    <source>
        <dbReference type="Proteomes" id="UP001200022"/>
    </source>
</evidence>
<reference evidence="8 9" key="1">
    <citation type="submission" date="2022-01" db="EMBL/GenBank/DDBJ databases">
        <title>Draft genome sequence of Sabulilitoribacter multivorans KCTC 32326.</title>
        <authorList>
            <person name="Oh J.-S."/>
        </authorList>
    </citation>
    <scope>NUCLEOTIDE SEQUENCE [LARGE SCALE GENOMIC DNA]</scope>
    <source>
        <strain evidence="8 9">M-M16</strain>
    </source>
</reference>
<dbReference type="InterPro" id="IPR051907">
    <property type="entry name" value="DoxX-like_oxidoreductase"/>
</dbReference>
<evidence type="ECO:0000256" key="7">
    <source>
        <dbReference type="SAM" id="Phobius"/>
    </source>
</evidence>
<keyword evidence="5 7" id="KW-1133">Transmembrane helix</keyword>
<evidence type="ECO:0000256" key="3">
    <source>
        <dbReference type="ARBA" id="ARBA00022475"/>
    </source>
</evidence>
<dbReference type="PANTHER" id="PTHR33452:SF1">
    <property type="entry name" value="INNER MEMBRANE PROTEIN YPHA-RELATED"/>
    <property type="match status" value="1"/>
</dbReference>
<feature type="transmembrane region" description="Helical" evidence="7">
    <location>
        <begin position="50"/>
        <end position="67"/>
    </location>
</feature>
<feature type="transmembrane region" description="Helical" evidence="7">
    <location>
        <begin position="74"/>
        <end position="94"/>
    </location>
</feature>
<gene>
    <name evidence="8" type="ORF">L3X39_00060</name>
</gene>
<evidence type="ECO:0000256" key="4">
    <source>
        <dbReference type="ARBA" id="ARBA00022692"/>
    </source>
</evidence>
<evidence type="ECO:0000256" key="1">
    <source>
        <dbReference type="ARBA" id="ARBA00004651"/>
    </source>
</evidence>
<keyword evidence="4 7" id="KW-0812">Transmembrane</keyword>
<dbReference type="RefSeq" id="WP_237229328.1">
    <property type="nucleotide sequence ID" value="NZ_JAKKDV010000001.1"/>
</dbReference>
<evidence type="ECO:0000256" key="6">
    <source>
        <dbReference type="ARBA" id="ARBA00023136"/>
    </source>
</evidence>
<comment type="similarity">
    <text evidence="2">Belongs to the DoxX family.</text>
</comment>
<accession>A0ABS9IF98</accession>
<name>A0ABS9IF98_9FLAO</name>
<keyword evidence="9" id="KW-1185">Reference proteome</keyword>
<keyword evidence="3" id="KW-1003">Cell membrane</keyword>
<comment type="subcellular location">
    <subcellularLocation>
        <location evidence="1">Cell membrane</location>
        <topology evidence="1">Multi-pass membrane protein</topology>
    </subcellularLocation>
</comment>
<comment type="caution">
    <text evidence="8">The sequence shown here is derived from an EMBL/GenBank/DDBJ whole genome shotgun (WGS) entry which is preliminary data.</text>
</comment>
<feature type="transmembrane region" description="Helical" evidence="7">
    <location>
        <begin position="7"/>
        <end position="30"/>
    </location>
</feature>
<feature type="transmembrane region" description="Helical" evidence="7">
    <location>
        <begin position="106"/>
        <end position="126"/>
    </location>
</feature>
<organism evidence="8 9">
    <name type="scientific">Flaviramulus multivorans</name>
    <dbReference type="NCBI Taxonomy" id="1304750"/>
    <lineage>
        <taxon>Bacteria</taxon>
        <taxon>Pseudomonadati</taxon>
        <taxon>Bacteroidota</taxon>
        <taxon>Flavobacteriia</taxon>
        <taxon>Flavobacteriales</taxon>
        <taxon>Flavobacteriaceae</taxon>
        <taxon>Flaviramulus</taxon>
    </lineage>
</organism>
<dbReference type="Proteomes" id="UP001200022">
    <property type="component" value="Unassembled WGS sequence"/>
</dbReference>
<dbReference type="InterPro" id="IPR032808">
    <property type="entry name" value="DoxX"/>
</dbReference>
<dbReference type="Pfam" id="PF07681">
    <property type="entry name" value="DoxX"/>
    <property type="match status" value="1"/>
</dbReference>
<evidence type="ECO:0000313" key="8">
    <source>
        <dbReference type="EMBL" id="MCF7559013.1"/>
    </source>
</evidence>